<gene>
    <name evidence="2" type="ORF">SAMN05421872_109192</name>
</gene>
<keyword evidence="3" id="KW-1185">Reference proteome</keyword>
<evidence type="ECO:0000313" key="2">
    <source>
        <dbReference type="EMBL" id="SDD61541.1"/>
    </source>
</evidence>
<proteinExistence type="predicted"/>
<evidence type="ECO:0000256" key="1">
    <source>
        <dbReference type="SAM" id="MobiDB-lite"/>
    </source>
</evidence>
<accession>A0A1G6W6T6</accession>
<dbReference type="STRING" id="1045774.SAMN05421872_109192"/>
<dbReference type="RefSeq" id="WP_139175642.1">
    <property type="nucleotide sequence ID" value="NZ_FMZM01000009.1"/>
</dbReference>
<dbReference type="Proteomes" id="UP000199034">
    <property type="component" value="Unassembled WGS sequence"/>
</dbReference>
<dbReference type="EMBL" id="FMZM01000009">
    <property type="protein sequence ID" value="SDD61541.1"/>
    <property type="molecule type" value="Genomic_DNA"/>
</dbReference>
<reference evidence="2 3" key="1">
    <citation type="submission" date="2016-10" db="EMBL/GenBank/DDBJ databases">
        <authorList>
            <person name="de Groot N.N."/>
        </authorList>
    </citation>
    <scope>NUCLEOTIDE SEQUENCE [LARGE SCALE GENOMIC DNA]</scope>
    <source>
        <strain evidence="2 3">CGMCC 4.6858</strain>
    </source>
</reference>
<name>A0A1G6W6T6_9ACTN</name>
<evidence type="ECO:0000313" key="3">
    <source>
        <dbReference type="Proteomes" id="UP000199034"/>
    </source>
</evidence>
<organism evidence="2 3">
    <name type="scientific">Nocardioides lianchengensis</name>
    <dbReference type="NCBI Taxonomy" id="1045774"/>
    <lineage>
        <taxon>Bacteria</taxon>
        <taxon>Bacillati</taxon>
        <taxon>Actinomycetota</taxon>
        <taxon>Actinomycetes</taxon>
        <taxon>Propionibacteriales</taxon>
        <taxon>Nocardioidaceae</taxon>
        <taxon>Nocardioides</taxon>
    </lineage>
</organism>
<dbReference type="AlphaFoldDB" id="A0A1G6W6T6"/>
<protein>
    <submittedName>
        <fullName evidence="2">Uncharacterized protein</fullName>
    </submittedName>
</protein>
<feature type="region of interest" description="Disordered" evidence="1">
    <location>
        <begin position="80"/>
        <end position="116"/>
    </location>
</feature>
<sequence>MKKAVLAVAAVAVLVAVGLGAWLALGGDDETSVRDTCGGNAYELAVEDEDGQVEVTFELQAANAGETWQVLVEQGDRTLLDGSRTTDEDAELDVDVPANGDDGDEFTVTATPEGGEPCVARLTR</sequence>
<dbReference type="OrthoDB" id="3788165at2"/>